<proteinExistence type="predicted"/>
<reference evidence="2" key="1">
    <citation type="submission" date="2017-02" db="EMBL/GenBank/DDBJ databases">
        <authorList>
            <person name="Varghese N."/>
            <person name="Submissions S."/>
        </authorList>
    </citation>
    <scope>NUCLEOTIDE SEQUENCE [LARGE SCALE GENOMIC DNA]</scope>
    <source>
        <strain evidence="2">ATCC 700200</strain>
    </source>
</reference>
<sequence length="76" mass="8315">MITVGSLVTPRVPIKAHYSEGPIPGDEPDEFHHSRSITPGERFEVIALGYDIAVIMPIIGGEDLTISCSDLEPWIQ</sequence>
<protein>
    <submittedName>
        <fullName evidence="1">Uncharacterized protein</fullName>
    </submittedName>
</protein>
<dbReference type="EMBL" id="FUYE01000003">
    <property type="protein sequence ID" value="SKA84689.1"/>
    <property type="molecule type" value="Genomic_DNA"/>
</dbReference>
<evidence type="ECO:0000313" key="2">
    <source>
        <dbReference type="Proteomes" id="UP000190774"/>
    </source>
</evidence>
<gene>
    <name evidence="1" type="ORF">SAMN02745166_01044</name>
</gene>
<keyword evidence="2" id="KW-1185">Reference proteome</keyword>
<organism evidence="1 2">
    <name type="scientific">Prosthecobacter debontii</name>
    <dbReference type="NCBI Taxonomy" id="48467"/>
    <lineage>
        <taxon>Bacteria</taxon>
        <taxon>Pseudomonadati</taxon>
        <taxon>Verrucomicrobiota</taxon>
        <taxon>Verrucomicrobiia</taxon>
        <taxon>Verrucomicrobiales</taxon>
        <taxon>Verrucomicrobiaceae</taxon>
        <taxon>Prosthecobacter</taxon>
    </lineage>
</organism>
<name>A0A1T4X5I4_9BACT</name>
<dbReference type="RefSeq" id="WP_078812255.1">
    <property type="nucleotide sequence ID" value="NZ_FUYE01000003.1"/>
</dbReference>
<dbReference type="Proteomes" id="UP000190774">
    <property type="component" value="Unassembled WGS sequence"/>
</dbReference>
<evidence type="ECO:0000313" key="1">
    <source>
        <dbReference type="EMBL" id="SKA84689.1"/>
    </source>
</evidence>
<dbReference type="AlphaFoldDB" id="A0A1T4X5I4"/>
<accession>A0A1T4X5I4</accession>
<dbReference type="STRING" id="48467.SAMN02745166_01044"/>